<evidence type="ECO:0000256" key="2">
    <source>
        <dbReference type="ARBA" id="ARBA00023152"/>
    </source>
</evidence>
<dbReference type="GO" id="GO:0006096">
    <property type="term" value="P:glycolytic process"/>
    <property type="evidence" value="ECO:0007669"/>
    <property type="project" value="UniProtKB-KW"/>
</dbReference>
<dbReference type="PANTHER" id="PTHR11469">
    <property type="entry name" value="GLUCOSE-6-PHOSPHATE ISOMERASE"/>
    <property type="match status" value="1"/>
</dbReference>
<accession>A0AB40BNY0</accession>
<keyword evidence="2" id="KW-0324">Glycolysis</keyword>
<evidence type="ECO:0000256" key="4">
    <source>
        <dbReference type="SAM" id="SignalP"/>
    </source>
</evidence>
<dbReference type="InterPro" id="IPR046348">
    <property type="entry name" value="SIS_dom_sf"/>
</dbReference>
<reference evidence="6" key="1">
    <citation type="submission" date="2025-08" db="UniProtKB">
        <authorList>
            <consortium name="RefSeq"/>
        </authorList>
    </citation>
    <scope>IDENTIFICATION</scope>
</reference>
<keyword evidence="5" id="KW-1185">Reference proteome</keyword>
<dbReference type="GO" id="GO:0005829">
    <property type="term" value="C:cytosol"/>
    <property type="evidence" value="ECO:0007669"/>
    <property type="project" value="TreeGrafter"/>
</dbReference>
<keyword evidence="1" id="KW-0312">Gluconeogenesis</keyword>
<dbReference type="Pfam" id="PF00342">
    <property type="entry name" value="PGI"/>
    <property type="match status" value="1"/>
</dbReference>
<dbReference type="SUPFAM" id="SSF53697">
    <property type="entry name" value="SIS domain"/>
    <property type="match status" value="1"/>
</dbReference>
<dbReference type="Proteomes" id="UP001515500">
    <property type="component" value="Chromosome 7"/>
</dbReference>
<dbReference type="GO" id="GO:0097367">
    <property type="term" value="F:carbohydrate derivative binding"/>
    <property type="evidence" value="ECO:0007669"/>
    <property type="project" value="InterPro"/>
</dbReference>
<keyword evidence="4" id="KW-0732">Signal</keyword>
<feature type="signal peptide" evidence="4">
    <location>
        <begin position="1"/>
        <end position="22"/>
    </location>
</feature>
<proteinExistence type="predicted"/>
<sequence>MIIVLFASYLLGCFHFRHQAVAKHMVAVSTNLTLVEKFGIDPANNFAFWDWVGGRYSVCSAVGVLPLSLQYGFPVVQKYDSIV</sequence>
<dbReference type="RefSeq" id="XP_039128189.1">
    <property type="nucleotide sequence ID" value="XM_039272255.1"/>
</dbReference>
<dbReference type="GeneID" id="120264446"/>
<dbReference type="PANTHER" id="PTHR11469:SF1">
    <property type="entry name" value="GLUCOSE-6-PHOSPHATE ISOMERASE"/>
    <property type="match status" value="1"/>
</dbReference>
<keyword evidence="3" id="KW-0413">Isomerase</keyword>
<gene>
    <name evidence="6" type="primary">LOC120264446</name>
</gene>
<organism evidence="5 6">
    <name type="scientific">Dioscorea cayennensis subsp. rotundata</name>
    <name type="common">White Guinea yam</name>
    <name type="synonym">Dioscorea rotundata</name>
    <dbReference type="NCBI Taxonomy" id="55577"/>
    <lineage>
        <taxon>Eukaryota</taxon>
        <taxon>Viridiplantae</taxon>
        <taxon>Streptophyta</taxon>
        <taxon>Embryophyta</taxon>
        <taxon>Tracheophyta</taxon>
        <taxon>Spermatophyta</taxon>
        <taxon>Magnoliopsida</taxon>
        <taxon>Liliopsida</taxon>
        <taxon>Dioscoreales</taxon>
        <taxon>Dioscoreaceae</taxon>
        <taxon>Dioscorea</taxon>
    </lineage>
</organism>
<protein>
    <submittedName>
        <fullName evidence="6">Glucose-6-phosphate isomerase, cytosolic-like isoform X1</fullName>
    </submittedName>
</protein>
<dbReference type="GO" id="GO:0048029">
    <property type="term" value="F:monosaccharide binding"/>
    <property type="evidence" value="ECO:0007669"/>
    <property type="project" value="TreeGrafter"/>
</dbReference>
<dbReference type="AlphaFoldDB" id="A0AB40BNY0"/>
<dbReference type="InterPro" id="IPR001672">
    <property type="entry name" value="G6P_Isomerase"/>
</dbReference>
<evidence type="ECO:0000313" key="5">
    <source>
        <dbReference type="Proteomes" id="UP001515500"/>
    </source>
</evidence>
<dbReference type="GO" id="GO:0004347">
    <property type="term" value="F:glucose-6-phosphate isomerase activity"/>
    <property type="evidence" value="ECO:0007669"/>
    <property type="project" value="InterPro"/>
</dbReference>
<name>A0AB40BNY0_DIOCR</name>
<dbReference type="GO" id="GO:0006094">
    <property type="term" value="P:gluconeogenesis"/>
    <property type="evidence" value="ECO:0007669"/>
    <property type="project" value="UniProtKB-KW"/>
</dbReference>
<evidence type="ECO:0000256" key="3">
    <source>
        <dbReference type="ARBA" id="ARBA00023235"/>
    </source>
</evidence>
<dbReference type="Gene3D" id="3.40.50.10490">
    <property type="entry name" value="Glucose-6-phosphate isomerase like protein, domain 1"/>
    <property type="match status" value="1"/>
</dbReference>
<dbReference type="PROSITE" id="PS51463">
    <property type="entry name" value="P_GLUCOSE_ISOMERASE_3"/>
    <property type="match status" value="1"/>
</dbReference>
<feature type="chain" id="PRO_5044325370" evidence="4">
    <location>
        <begin position="23"/>
        <end position="83"/>
    </location>
</feature>
<dbReference type="InterPro" id="IPR018189">
    <property type="entry name" value="Phosphoglucose_isomerase_CS"/>
</dbReference>
<dbReference type="GO" id="GO:0051156">
    <property type="term" value="P:glucose 6-phosphate metabolic process"/>
    <property type="evidence" value="ECO:0007669"/>
    <property type="project" value="TreeGrafter"/>
</dbReference>
<evidence type="ECO:0000256" key="1">
    <source>
        <dbReference type="ARBA" id="ARBA00022432"/>
    </source>
</evidence>
<dbReference type="PROSITE" id="PS00765">
    <property type="entry name" value="P_GLUCOSE_ISOMERASE_1"/>
    <property type="match status" value="1"/>
</dbReference>
<evidence type="ECO:0000313" key="6">
    <source>
        <dbReference type="RefSeq" id="XP_039128189.1"/>
    </source>
</evidence>